<dbReference type="Proteomes" id="UP000238479">
    <property type="component" value="Chromosome 1"/>
</dbReference>
<dbReference type="InterPro" id="IPR002156">
    <property type="entry name" value="RNaseH_domain"/>
</dbReference>
<dbReference type="OMA" id="DAMENAH"/>
<keyword evidence="1" id="KW-0812">Transmembrane</keyword>
<keyword evidence="1" id="KW-0472">Membrane</keyword>
<keyword evidence="1" id="KW-1133">Transmembrane helix</keyword>
<sequence>MSRTRSSSTGKIGAGGVIRDQLGNWITGFQVNLGTGEILDAEAWGLLYGLKLVLNLHISHLEVESDSAILVQLMQKAEFSLHPLGSLLKGCSNIMDAMENAHLSHIFRECNMTADCLAKDSINHELGTIIFEYPPPPFMMRRHILMTSLLFLEQGGAPALILSLFVVFVWVF</sequence>
<evidence type="ECO:0000256" key="1">
    <source>
        <dbReference type="SAM" id="Phobius"/>
    </source>
</evidence>
<dbReference type="GO" id="GO:0003676">
    <property type="term" value="F:nucleic acid binding"/>
    <property type="evidence" value="ECO:0007669"/>
    <property type="project" value="InterPro"/>
</dbReference>
<dbReference type="PANTHER" id="PTHR47723">
    <property type="entry name" value="OS05G0353850 PROTEIN"/>
    <property type="match status" value="1"/>
</dbReference>
<dbReference type="CDD" id="cd06222">
    <property type="entry name" value="RNase_H_like"/>
    <property type="match status" value="1"/>
</dbReference>
<evidence type="ECO:0000313" key="4">
    <source>
        <dbReference type="Proteomes" id="UP000238479"/>
    </source>
</evidence>
<dbReference type="EMBL" id="PDCK01000039">
    <property type="protein sequence ID" value="PRQ55230.1"/>
    <property type="molecule type" value="Genomic_DNA"/>
</dbReference>
<comment type="caution">
    <text evidence="3">The sequence shown here is derived from an EMBL/GenBank/DDBJ whole genome shotgun (WGS) entry which is preliminary data.</text>
</comment>
<dbReference type="InterPro" id="IPR053151">
    <property type="entry name" value="RNase_H-like"/>
</dbReference>
<dbReference type="SUPFAM" id="SSF53098">
    <property type="entry name" value="Ribonuclease H-like"/>
    <property type="match status" value="1"/>
</dbReference>
<dbReference type="InterPro" id="IPR044730">
    <property type="entry name" value="RNase_H-like_dom_plant"/>
</dbReference>
<reference evidence="3 4" key="1">
    <citation type="journal article" date="2018" name="Nat. Genet.">
        <title>The Rosa genome provides new insights in the design of modern roses.</title>
        <authorList>
            <person name="Bendahmane M."/>
        </authorList>
    </citation>
    <scope>NUCLEOTIDE SEQUENCE [LARGE SCALE GENOMIC DNA]</scope>
    <source>
        <strain evidence="4">cv. Old Blush</strain>
    </source>
</reference>
<feature type="transmembrane region" description="Helical" evidence="1">
    <location>
        <begin position="149"/>
        <end position="171"/>
    </location>
</feature>
<evidence type="ECO:0000259" key="2">
    <source>
        <dbReference type="Pfam" id="PF13456"/>
    </source>
</evidence>
<accession>A0A2P6S952</accession>
<dbReference type="AlphaFoldDB" id="A0A2P6S952"/>
<evidence type="ECO:0000313" key="3">
    <source>
        <dbReference type="EMBL" id="PRQ55230.1"/>
    </source>
</evidence>
<dbReference type="Gene3D" id="3.30.420.10">
    <property type="entry name" value="Ribonuclease H-like superfamily/Ribonuclease H"/>
    <property type="match status" value="1"/>
</dbReference>
<feature type="domain" description="RNase H type-1" evidence="2">
    <location>
        <begin position="7"/>
        <end position="120"/>
    </location>
</feature>
<proteinExistence type="predicted"/>
<dbReference type="Gramene" id="PRQ55230">
    <property type="protein sequence ID" value="PRQ55230"/>
    <property type="gene ID" value="RchiOBHm_Chr1g0322281"/>
</dbReference>
<keyword evidence="4" id="KW-1185">Reference proteome</keyword>
<organism evidence="3 4">
    <name type="scientific">Rosa chinensis</name>
    <name type="common">China rose</name>
    <dbReference type="NCBI Taxonomy" id="74649"/>
    <lineage>
        <taxon>Eukaryota</taxon>
        <taxon>Viridiplantae</taxon>
        <taxon>Streptophyta</taxon>
        <taxon>Embryophyta</taxon>
        <taxon>Tracheophyta</taxon>
        <taxon>Spermatophyta</taxon>
        <taxon>Magnoliopsida</taxon>
        <taxon>eudicotyledons</taxon>
        <taxon>Gunneridae</taxon>
        <taxon>Pentapetalae</taxon>
        <taxon>rosids</taxon>
        <taxon>fabids</taxon>
        <taxon>Rosales</taxon>
        <taxon>Rosaceae</taxon>
        <taxon>Rosoideae</taxon>
        <taxon>Rosoideae incertae sedis</taxon>
        <taxon>Rosa</taxon>
    </lineage>
</organism>
<dbReference type="InterPro" id="IPR036397">
    <property type="entry name" value="RNaseH_sf"/>
</dbReference>
<dbReference type="PANTHER" id="PTHR47723:SF19">
    <property type="entry name" value="POLYNUCLEOTIDYL TRANSFERASE, RIBONUCLEASE H-LIKE SUPERFAMILY PROTEIN"/>
    <property type="match status" value="1"/>
</dbReference>
<dbReference type="GO" id="GO:0004523">
    <property type="term" value="F:RNA-DNA hybrid ribonuclease activity"/>
    <property type="evidence" value="ECO:0007669"/>
    <property type="project" value="InterPro"/>
</dbReference>
<gene>
    <name evidence="3" type="ORF">RchiOBHm_Chr1g0322281</name>
</gene>
<protein>
    <submittedName>
        <fullName evidence="3">Putative ribonuclease H-like domain-containing protein</fullName>
    </submittedName>
</protein>
<dbReference type="Pfam" id="PF13456">
    <property type="entry name" value="RVT_3"/>
    <property type="match status" value="1"/>
</dbReference>
<name>A0A2P6S952_ROSCH</name>
<dbReference type="InterPro" id="IPR012337">
    <property type="entry name" value="RNaseH-like_sf"/>
</dbReference>